<evidence type="ECO:0000256" key="16">
    <source>
        <dbReference type="SAM" id="MobiDB-lite"/>
    </source>
</evidence>
<dbReference type="EC" id="2.7.11.25" evidence="3"/>
<dbReference type="Gene3D" id="2.30.30.40">
    <property type="entry name" value="SH3 Domains"/>
    <property type="match status" value="1"/>
</dbReference>
<feature type="compositionally biased region" description="Polar residues" evidence="16">
    <location>
        <begin position="871"/>
        <end position="883"/>
    </location>
</feature>
<keyword evidence="10 14" id="KW-0067">ATP-binding</keyword>
<feature type="compositionally biased region" description="Basic and acidic residues" evidence="16">
    <location>
        <begin position="600"/>
        <end position="617"/>
    </location>
</feature>
<feature type="domain" description="Protein kinase" evidence="18">
    <location>
        <begin position="112"/>
        <end position="380"/>
    </location>
</feature>
<dbReference type="Gene3D" id="3.30.200.20">
    <property type="entry name" value="Phosphorylase Kinase, domain 1"/>
    <property type="match status" value="1"/>
</dbReference>
<dbReference type="FunFam" id="1.10.510.10:FF:000076">
    <property type="entry name" value="Mitogen-activated protein kinase kinase kinase"/>
    <property type="match status" value="1"/>
</dbReference>
<evidence type="ECO:0000256" key="7">
    <source>
        <dbReference type="ARBA" id="ARBA00022737"/>
    </source>
</evidence>
<comment type="similarity">
    <text evidence="2">Belongs to the protein kinase superfamily. STE Ser/Thr protein kinase family. MAP kinase kinase kinase subfamily.</text>
</comment>
<comment type="catalytic activity">
    <reaction evidence="12">
        <text>L-seryl-[protein] + ATP = O-phospho-L-seryl-[protein] + ADP + H(+)</text>
        <dbReference type="Rhea" id="RHEA:17989"/>
        <dbReference type="Rhea" id="RHEA-COMP:9863"/>
        <dbReference type="Rhea" id="RHEA-COMP:11604"/>
        <dbReference type="ChEBI" id="CHEBI:15378"/>
        <dbReference type="ChEBI" id="CHEBI:29999"/>
        <dbReference type="ChEBI" id="CHEBI:30616"/>
        <dbReference type="ChEBI" id="CHEBI:83421"/>
        <dbReference type="ChEBI" id="CHEBI:456216"/>
        <dbReference type="EC" id="2.7.11.25"/>
    </reaction>
</comment>
<feature type="region of interest" description="Disordered" evidence="16">
    <location>
        <begin position="859"/>
        <end position="883"/>
    </location>
</feature>
<evidence type="ECO:0000256" key="15">
    <source>
        <dbReference type="SAM" id="Coils"/>
    </source>
</evidence>
<evidence type="ECO:0000259" key="18">
    <source>
        <dbReference type="PROSITE" id="PS50011"/>
    </source>
</evidence>
<dbReference type="CDD" id="cd14061">
    <property type="entry name" value="STKc_MLK"/>
    <property type="match status" value="1"/>
</dbReference>
<keyword evidence="15" id="KW-0175">Coiled coil</keyword>
<dbReference type="SUPFAM" id="SSF50044">
    <property type="entry name" value="SH3-domain"/>
    <property type="match status" value="1"/>
</dbReference>
<evidence type="ECO:0000256" key="3">
    <source>
        <dbReference type="ARBA" id="ARBA00012406"/>
    </source>
</evidence>
<feature type="compositionally biased region" description="Polar residues" evidence="16">
    <location>
        <begin position="620"/>
        <end position="636"/>
    </location>
</feature>
<dbReference type="PANTHER" id="PTHR44329">
    <property type="entry name" value="SERINE/THREONINE-PROTEIN KINASE TNNI3K-RELATED"/>
    <property type="match status" value="1"/>
</dbReference>
<evidence type="ECO:0000313" key="19">
    <source>
        <dbReference type="EMBL" id="KAK2561977.1"/>
    </source>
</evidence>
<evidence type="ECO:0000256" key="11">
    <source>
        <dbReference type="ARBA" id="ARBA00047559"/>
    </source>
</evidence>
<feature type="region of interest" description="Disordered" evidence="16">
    <location>
        <begin position="697"/>
        <end position="757"/>
    </location>
</feature>
<comment type="caution">
    <text evidence="19">The sequence shown here is derived from an EMBL/GenBank/DDBJ whole genome shotgun (WGS) entry which is preliminary data.</text>
</comment>
<evidence type="ECO:0000256" key="14">
    <source>
        <dbReference type="PROSITE-ProRule" id="PRU10141"/>
    </source>
</evidence>
<dbReference type="GO" id="GO:0005524">
    <property type="term" value="F:ATP binding"/>
    <property type="evidence" value="ECO:0007669"/>
    <property type="project" value="UniProtKB-UniRule"/>
</dbReference>
<dbReference type="PRINTS" id="PR00109">
    <property type="entry name" value="TYRKINASE"/>
</dbReference>
<keyword evidence="20" id="KW-1185">Reference proteome</keyword>
<evidence type="ECO:0000256" key="2">
    <source>
        <dbReference type="ARBA" id="ARBA00006529"/>
    </source>
</evidence>
<keyword evidence="7" id="KW-0677">Repeat</keyword>
<accession>A0AAD9V5M6</accession>
<dbReference type="InterPro" id="IPR008271">
    <property type="entry name" value="Ser/Thr_kinase_AS"/>
</dbReference>
<evidence type="ECO:0000313" key="20">
    <source>
        <dbReference type="Proteomes" id="UP001249851"/>
    </source>
</evidence>
<proteinExistence type="inferred from homology"/>
<sequence length="971" mass="108430">MQMPSITGFQGDEMETFSGKTSSLTKLLTGEFCTALYDYDAVDDDELTFRASDRIEVLSKEAEVSGDEGWWVGRVEGQDRIGLFPSNYIYITDSDDKRASLSEPLEIDFEEISLIDIIGVGAFGKVYRAVWREDEVAVKVARTENYQDSSEIIEDVKKEAKLFSIFKHRNIVGLFGVCLKPPNLCLILEYARGGALSRVLSTHGRTIPPSVLLDWAIQIARGMYYLHNDAPLSIIHRDLKSGNILLLKKVEEGEFENVLKITDFGLAREIVNTTRMSAAGTYAWMAPEVIRTNTFSKASDVWSFGVVLWELLTGQVPYRDVEPLAVAYGVAMNSLTLPVPSTCPDFFSGLMKDCWQQDPHKRPSFQGILEDLEEISDSSFAQDDQNSFRTLQDGWQTEIEQIFIELRQKEKELSSREDELRQIQMAQEVHAESLKKREEELAQREMLLLGREISMLIQQQKLMKPSPKKRKGHFFKLRFGSGRKISAPTGFQHRFTITSDIFDSNTSLDGTAVVGPPSPAVHQRFRVLSYENSTRQIGRVTFDFHSPAVLPLALENPDVDVISSDGKLLLDDSREIPDAAPISPPEKNKKIRTWGPSSVHQRDRDKSRRSKARDSFLAERSNSVPNLNTAVNQNTGVPGKDATVSSPVQSSKASVKAKSKQQAKVAICNVGIMAAAVALGANLRQFSKDFRPEFKRLSSKTEKNKSPNSRRHNDVGSNRRSWFSSLSNEDSAVHTNFTTPMSSPRDQNVTGLGPNKRPLSTPVLLKATFFRESEDPATFIEPGCVRGRSSSTTSPPVSPDPNDQELIDLRTDRLDRRSRSMDYSELNRISCSSVGFANSSDDLSTATVLEIKPDMVDLDICKIPPPPSPTRGASSPRPNSINVETSPVAKFSFQEVESQGVARPRPRPWQDSLSPSPSSSDQSPTSEQDALTLLDINMEGETRDKTQPLLRSDAVIQVPTFQELEREFCNR</sequence>
<dbReference type="InterPro" id="IPR036028">
    <property type="entry name" value="SH3-like_dom_sf"/>
</dbReference>
<organism evidence="19 20">
    <name type="scientific">Acropora cervicornis</name>
    <name type="common">Staghorn coral</name>
    <dbReference type="NCBI Taxonomy" id="6130"/>
    <lineage>
        <taxon>Eukaryota</taxon>
        <taxon>Metazoa</taxon>
        <taxon>Cnidaria</taxon>
        <taxon>Anthozoa</taxon>
        <taxon>Hexacorallia</taxon>
        <taxon>Scleractinia</taxon>
        <taxon>Astrocoeniina</taxon>
        <taxon>Acroporidae</taxon>
        <taxon>Acropora</taxon>
    </lineage>
</organism>
<keyword evidence="5" id="KW-0723">Serine/threonine-protein kinase</keyword>
<feature type="compositionally biased region" description="Low complexity" evidence="16">
    <location>
        <begin position="644"/>
        <end position="654"/>
    </location>
</feature>
<evidence type="ECO:0000256" key="4">
    <source>
        <dbReference type="ARBA" id="ARBA00022443"/>
    </source>
</evidence>
<dbReference type="PRINTS" id="PR00452">
    <property type="entry name" value="SH3DOMAIN"/>
</dbReference>
<evidence type="ECO:0000256" key="9">
    <source>
        <dbReference type="ARBA" id="ARBA00022777"/>
    </source>
</evidence>
<evidence type="ECO:0000256" key="12">
    <source>
        <dbReference type="ARBA" id="ARBA00048329"/>
    </source>
</evidence>
<reference evidence="19" key="1">
    <citation type="journal article" date="2023" name="G3 (Bethesda)">
        <title>Whole genome assembly and annotation of the endangered Caribbean coral Acropora cervicornis.</title>
        <authorList>
            <person name="Selwyn J.D."/>
            <person name="Vollmer S.V."/>
        </authorList>
    </citation>
    <scope>NUCLEOTIDE SEQUENCE</scope>
    <source>
        <strain evidence="19">K2</strain>
    </source>
</reference>
<dbReference type="Pfam" id="PF07714">
    <property type="entry name" value="PK_Tyr_Ser-Thr"/>
    <property type="match status" value="1"/>
</dbReference>
<evidence type="ECO:0000259" key="17">
    <source>
        <dbReference type="PROSITE" id="PS50002"/>
    </source>
</evidence>
<dbReference type="InterPro" id="IPR017441">
    <property type="entry name" value="Protein_kinase_ATP_BS"/>
</dbReference>
<comment type="catalytic activity">
    <reaction evidence="11">
        <text>L-threonyl-[protein] + ATP = O-phospho-L-threonyl-[protein] + ADP + H(+)</text>
        <dbReference type="Rhea" id="RHEA:46608"/>
        <dbReference type="Rhea" id="RHEA-COMP:11060"/>
        <dbReference type="Rhea" id="RHEA-COMP:11605"/>
        <dbReference type="ChEBI" id="CHEBI:15378"/>
        <dbReference type="ChEBI" id="CHEBI:30013"/>
        <dbReference type="ChEBI" id="CHEBI:30616"/>
        <dbReference type="ChEBI" id="CHEBI:61977"/>
        <dbReference type="ChEBI" id="CHEBI:456216"/>
        <dbReference type="EC" id="2.7.11.25"/>
    </reaction>
</comment>
<comment type="cofactor">
    <cofactor evidence="1">
        <name>Mg(2+)</name>
        <dbReference type="ChEBI" id="CHEBI:18420"/>
    </cofactor>
</comment>
<protein>
    <recommendedName>
        <fullName evidence="3">mitogen-activated protein kinase kinase kinase</fullName>
        <ecNumber evidence="3">2.7.11.25</ecNumber>
    </recommendedName>
</protein>
<dbReference type="SMART" id="SM00326">
    <property type="entry name" value="SH3"/>
    <property type="match status" value="1"/>
</dbReference>
<keyword evidence="9 19" id="KW-0418">Kinase</keyword>
<dbReference type="GO" id="GO:0004706">
    <property type="term" value="F:JUN kinase kinase kinase activity"/>
    <property type="evidence" value="ECO:0007669"/>
    <property type="project" value="TreeGrafter"/>
</dbReference>
<name>A0AAD9V5M6_ACRCE</name>
<evidence type="ECO:0000256" key="8">
    <source>
        <dbReference type="ARBA" id="ARBA00022741"/>
    </source>
</evidence>
<dbReference type="Gene3D" id="1.10.510.10">
    <property type="entry name" value="Transferase(Phosphotransferase) domain 1"/>
    <property type="match status" value="1"/>
</dbReference>
<evidence type="ECO:0000256" key="10">
    <source>
        <dbReference type="ARBA" id="ARBA00022840"/>
    </source>
</evidence>
<keyword evidence="4 13" id="KW-0728">SH3 domain</keyword>
<dbReference type="PROSITE" id="PS50011">
    <property type="entry name" value="PROTEIN_KINASE_DOM"/>
    <property type="match status" value="1"/>
</dbReference>
<dbReference type="SUPFAM" id="SSF56112">
    <property type="entry name" value="Protein kinase-like (PK-like)"/>
    <property type="match status" value="1"/>
</dbReference>
<evidence type="ECO:0000256" key="13">
    <source>
        <dbReference type="PROSITE-ProRule" id="PRU00192"/>
    </source>
</evidence>
<evidence type="ECO:0000256" key="1">
    <source>
        <dbReference type="ARBA" id="ARBA00001946"/>
    </source>
</evidence>
<dbReference type="EMBL" id="JARQWQ010000031">
    <property type="protein sequence ID" value="KAK2561977.1"/>
    <property type="molecule type" value="Genomic_DNA"/>
</dbReference>
<dbReference type="PROSITE" id="PS00107">
    <property type="entry name" value="PROTEIN_KINASE_ATP"/>
    <property type="match status" value="1"/>
</dbReference>
<gene>
    <name evidence="19" type="ORF">P5673_015404</name>
</gene>
<feature type="binding site" evidence="14">
    <location>
        <position position="139"/>
    </location>
    <ligand>
        <name>ATP</name>
        <dbReference type="ChEBI" id="CHEBI:30616"/>
    </ligand>
</feature>
<dbReference type="InterPro" id="IPR001245">
    <property type="entry name" value="Ser-Thr/Tyr_kinase_cat_dom"/>
</dbReference>
<dbReference type="Pfam" id="PF00018">
    <property type="entry name" value="SH3_1"/>
    <property type="match status" value="1"/>
</dbReference>
<keyword evidence="6" id="KW-0808">Transferase</keyword>
<feature type="compositionally biased region" description="Polar residues" evidence="16">
    <location>
        <begin position="715"/>
        <end position="750"/>
    </location>
</feature>
<feature type="compositionally biased region" description="Low complexity" evidence="16">
    <location>
        <begin position="910"/>
        <end position="929"/>
    </location>
</feature>
<evidence type="ECO:0000256" key="6">
    <source>
        <dbReference type="ARBA" id="ARBA00022679"/>
    </source>
</evidence>
<keyword evidence="8 14" id="KW-0547">Nucleotide-binding</keyword>
<feature type="domain" description="SH3" evidence="17">
    <location>
        <begin position="28"/>
        <end position="94"/>
    </location>
</feature>
<dbReference type="SMART" id="SM00220">
    <property type="entry name" value="S_TKc"/>
    <property type="match status" value="1"/>
</dbReference>
<feature type="coiled-coil region" evidence="15">
    <location>
        <begin position="399"/>
        <end position="426"/>
    </location>
</feature>
<dbReference type="Proteomes" id="UP001249851">
    <property type="component" value="Unassembled WGS sequence"/>
</dbReference>
<dbReference type="PANTHER" id="PTHR44329:SF293">
    <property type="entry name" value="MITOGEN-ACTIVATED PROTEIN KINASE KINASE KINASE"/>
    <property type="match status" value="1"/>
</dbReference>
<dbReference type="InterPro" id="IPR011009">
    <property type="entry name" value="Kinase-like_dom_sf"/>
</dbReference>
<dbReference type="InterPro" id="IPR001452">
    <property type="entry name" value="SH3_domain"/>
</dbReference>
<dbReference type="InterPro" id="IPR051681">
    <property type="entry name" value="Ser/Thr_Kinases-Pseudokinases"/>
</dbReference>
<dbReference type="PROSITE" id="PS00108">
    <property type="entry name" value="PROTEIN_KINASE_ST"/>
    <property type="match status" value="1"/>
</dbReference>
<feature type="region of interest" description="Disordered" evidence="16">
    <location>
        <begin position="573"/>
        <end position="660"/>
    </location>
</feature>
<dbReference type="PROSITE" id="PS50002">
    <property type="entry name" value="SH3"/>
    <property type="match status" value="1"/>
</dbReference>
<feature type="region of interest" description="Disordered" evidence="16">
    <location>
        <begin position="895"/>
        <end position="931"/>
    </location>
</feature>
<dbReference type="InterPro" id="IPR000719">
    <property type="entry name" value="Prot_kinase_dom"/>
</dbReference>
<dbReference type="AlphaFoldDB" id="A0AAD9V5M6"/>
<feature type="region of interest" description="Disordered" evidence="16">
    <location>
        <begin position="780"/>
        <end position="805"/>
    </location>
</feature>
<evidence type="ECO:0000256" key="5">
    <source>
        <dbReference type="ARBA" id="ARBA00022527"/>
    </source>
</evidence>
<reference evidence="19" key="2">
    <citation type="journal article" date="2023" name="Science">
        <title>Genomic signatures of disease resistance in endangered staghorn corals.</title>
        <authorList>
            <person name="Vollmer S.V."/>
            <person name="Selwyn J.D."/>
            <person name="Despard B.A."/>
            <person name="Roesel C.L."/>
        </authorList>
    </citation>
    <scope>NUCLEOTIDE SEQUENCE</scope>
    <source>
        <strain evidence="19">K2</strain>
    </source>
</reference>